<dbReference type="InterPro" id="IPR052946">
    <property type="entry name" value="Alkaline_pH_Ca-Antiporter"/>
</dbReference>
<keyword evidence="3 5" id="KW-1133">Transmembrane helix</keyword>
<dbReference type="GO" id="GO:0005886">
    <property type="term" value="C:plasma membrane"/>
    <property type="evidence" value="ECO:0007669"/>
    <property type="project" value="TreeGrafter"/>
</dbReference>
<protein>
    <submittedName>
        <fullName evidence="7">Calcium/proton antiporter</fullName>
    </submittedName>
</protein>
<feature type="transmembrane region" description="Helical" evidence="5">
    <location>
        <begin position="32"/>
        <end position="55"/>
    </location>
</feature>
<evidence type="ECO:0000256" key="1">
    <source>
        <dbReference type="ARBA" id="ARBA00004141"/>
    </source>
</evidence>
<dbReference type="PANTHER" id="PTHR37958">
    <property type="entry name" value="SODIUM-POTASSIUM/PROTON ANTIPORTER CHAA"/>
    <property type="match status" value="1"/>
</dbReference>
<dbReference type="Pfam" id="PF01699">
    <property type="entry name" value="Na_Ca_ex"/>
    <property type="match status" value="2"/>
</dbReference>
<dbReference type="InterPro" id="IPR004837">
    <property type="entry name" value="NaCa_Exmemb"/>
</dbReference>
<keyword evidence="2 5" id="KW-0812">Transmembrane</keyword>
<organism evidence="7 8">
    <name type="scientific">Acidipropionibacterium jensenii</name>
    <dbReference type="NCBI Taxonomy" id="1749"/>
    <lineage>
        <taxon>Bacteria</taxon>
        <taxon>Bacillati</taxon>
        <taxon>Actinomycetota</taxon>
        <taxon>Actinomycetes</taxon>
        <taxon>Propionibacteriales</taxon>
        <taxon>Propionibacteriaceae</taxon>
        <taxon>Acidipropionibacterium</taxon>
    </lineage>
</organism>
<feature type="transmembrane region" description="Helical" evidence="5">
    <location>
        <begin position="311"/>
        <end position="332"/>
    </location>
</feature>
<reference evidence="7 8" key="1">
    <citation type="submission" date="2018-12" db="EMBL/GenBank/DDBJ databases">
        <authorList>
            <consortium name="Pathogen Informatics"/>
        </authorList>
    </citation>
    <scope>NUCLEOTIDE SEQUENCE [LARGE SCALE GENOMIC DNA]</scope>
    <source>
        <strain evidence="7 8">NCTC13652</strain>
    </source>
</reference>
<feature type="transmembrane region" description="Helical" evidence="5">
    <location>
        <begin position="353"/>
        <end position="375"/>
    </location>
</feature>
<dbReference type="STRING" id="1122997.GCA_000425285_02399"/>
<accession>A0A448NYX7</accession>
<dbReference type="GO" id="GO:0015385">
    <property type="term" value="F:sodium:proton antiporter activity"/>
    <property type="evidence" value="ECO:0007669"/>
    <property type="project" value="TreeGrafter"/>
</dbReference>
<evidence type="ECO:0000259" key="6">
    <source>
        <dbReference type="Pfam" id="PF01699"/>
    </source>
</evidence>
<evidence type="ECO:0000256" key="2">
    <source>
        <dbReference type="ARBA" id="ARBA00022692"/>
    </source>
</evidence>
<evidence type="ECO:0000313" key="7">
    <source>
        <dbReference type="EMBL" id="VEI03139.1"/>
    </source>
</evidence>
<evidence type="ECO:0000256" key="4">
    <source>
        <dbReference type="ARBA" id="ARBA00023136"/>
    </source>
</evidence>
<keyword evidence="8" id="KW-1185">Reference proteome</keyword>
<keyword evidence="4 5" id="KW-0472">Membrane</keyword>
<evidence type="ECO:0000256" key="5">
    <source>
        <dbReference type="SAM" id="Phobius"/>
    </source>
</evidence>
<feature type="transmembrane region" description="Helical" evidence="5">
    <location>
        <begin position="195"/>
        <end position="217"/>
    </location>
</feature>
<feature type="domain" description="Sodium/calcium exchanger membrane region" evidence="6">
    <location>
        <begin position="68"/>
        <end position="220"/>
    </location>
</feature>
<dbReference type="AlphaFoldDB" id="A0A448NYX7"/>
<name>A0A448NYX7_9ACTN</name>
<feature type="transmembrane region" description="Helical" evidence="5">
    <location>
        <begin position="283"/>
        <end position="305"/>
    </location>
</feature>
<dbReference type="EMBL" id="LR134473">
    <property type="protein sequence ID" value="VEI03139.1"/>
    <property type="molecule type" value="Genomic_DNA"/>
</dbReference>
<dbReference type="GO" id="GO:0015386">
    <property type="term" value="F:potassium:proton antiporter activity"/>
    <property type="evidence" value="ECO:0007669"/>
    <property type="project" value="TreeGrafter"/>
</dbReference>
<feature type="domain" description="Sodium/calcium exchanger membrane region" evidence="6">
    <location>
        <begin position="287"/>
        <end position="425"/>
    </location>
</feature>
<feature type="transmembrane region" description="Helical" evidence="5">
    <location>
        <begin position="387"/>
        <end position="403"/>
    </location>
</feature>
<dbReference type="PANTHER" id="PTHR37958:SF1">
    <property type="entry name" value="SODIUM-POTASSIUM_PROTON ANTIPORTER CHAA"/>
    <property type="match status" value="1"/>
</dbReference>
<proteinExistence type="predicted"/>
<gene>
    <name evidence="7" type="primary">chaA_2</name>
    <name evidence="7" type="ORF">NCTC13652_01338</name>
</gene>
<feature type="transmembrane region" description="Helical" evidence="5">
    <location>
        <begin position="410"/>
        <end position="428"/>
    </location>
</feature>
<feature type="transmembrane region" description="Helical" evidence="5">
    <location>
        <begin position="169"/>
        <end position="189"/>
    </location>
</feature>
<feature type="transmembrane region" description="Helical" evidence="5">
    <location>
        <begin position="67"/>
        <end position="88"/>
    </location>
</feature>
<feature type="transmembrane region" description="Helical" evidence="5">
    <location>
        <begin position="136"/>
        <end position="157"/>
    </location>
</feature>
<evidence type="ECO:0000256" key="3">
    <source>
        <dbReference type="ARBA" id="ARBA00022989"/>
    </source>
</evidence>
<evidence type="ECO:0000313" key="8">
    <source>
        <dbReference type="Proteomes" id="UP000277858"/>
    </source>
</evidence>
<sequence length="429" mass="44297">MLPGRPGQRESWAGDDPGEQIISVPSAASLRVILTPAVLLRIGVGWAAFIALLIAEPLPVGQMPSPVLFLVLAAIVAVIVVSSSGVVAQAERLADRLGDPYGTLVLTLSIVLIEVILISAVMLGPGEHTTIARDSVMASTMIILTLVIGAALLVGGLRHRDLRVNRTGVSSYLSLLVVLLATAFALPAVMGTGGAYPAGLAIPVLTLTILLYAFFLYRQTGAQSSDFKEVGATTSVSKGSASKGAVSGGVASSPAVAEPVTSAIPAQPRRTAGFSLHEHGTEVIVRSLVLLITAIPIVLLSHHMAVLLEDGLGRLGAPVVLSGVLIAVIVLLPETITTIRAAWMGEGQRVTNLAHGALVSCVGLTLPVVLAIGLLTGQTVVLAERPVNLLLLAVSLLLSLTTFSAQRVTALHGAAHLFVFVLYAISLFS</sequence>
<dbReference type="Proteomes" id="UP000277858">
    <property type="component" value="Chromosome"/>
</dbReference>
<comment type="subcellular location">
    <subcellularLocation>
        <location evidence="1">Membrane</location>
        <topology evidence="1">Multi-pass membrane protein</topology>
    </subcellularLocation>
</comment>
<feature type="transmembrane region" description="Helical" evidence="5">
    <location>
        <begin position="100"/>
        <end position="124"/>
    </location>
</feature>